<evidence type="ECO:0000256" key="1">
    <source>
        <dbReference type="SAM" id="MobiDB-lite"/>
    </source>
</evidence>
<proteinExistence type="predicted"/>
<feature type="region of interest" description="Disordered" evidence="1">
    <location>
        <begin position="43"/>
        <end position="205"/>
    </location>
</feature>
<organism evidence="2 3">
    <name type="scientific">Aphanomyces astaci</name>
    <name type="common">Crayfish plague agent</name>
    <dbReference type="NCBI Taxonomy" id="112090"/>
    <lineage>
        <taxon>Eukaryota</taxon>
        <taxon>Sar</taxon>
        <taxon>Stramenopiles</taxon>
        <taxon>Oomycota</taxon>
        <taxon>Saprolegniomycetes</taxon>
        <taxon>Saprolegniales</taxon>
        <taxon>Verrucalvaceae</taxon>
        <taxon>Aphanomyces</taxon>
    </lineage>
</organism>
<dbReference type="Proteomes" id="UP000266196">
    <property type="component" value="Unassembled WGS sequence"/>
</dbReference>
<dbReference type="EMBL" id="QUTE01020487">
    <property type="protein sequence ID" value="RHY85025.1"/>
    <property type="molecule type" value="Genomic_DNA"/>
</dbReference>
<feature type="compositionally biased region" description="Low complexity" evidence="1">
    <location>
        <begin position="150"/>
        <end position="162"/>
    </location>
</feature>
<dbReference type="VEuPathDB" id="FungiDB:H257_05895"/>
<name>A0A397EHL0_APHAT</name>
<accession>A0A397EHL0</accession>
<feature type="compositionally biased region" description="Basic residues" evidence="1">
    <location>
        <begin position="99"/>
        <end position="112"/>
    </location>
</feature>
<protein>
    <submittedName>
        <fullName evidence="2">Uncharacterized protein</fullName>
    </submittedName>
</protein>
<comment type="caution">
    <text evidence="2">The sequence shown here is derived from an EMBL/GenBank/DDBJ whole genome shotgun (WGS) entry which is preliminary data.</text>
</comment>
<gene>
    <name evidence="2" type="ORF">DYB31_014631</name>
</gene>
<dbReference type="AlphaFoldDB" id="A0A397EHL0"/>
<evidence type="ECO:0000313" key="3">
    <source>
        <dbReference type="Proteomes" id="UP000266196"/>
    </source>
</evidence>
<evidence type="ECO:0000313" key="2">
    <source>
        <dbReference type="EMBL" id="RHY85025.1"/>
    </source>
</evidence>
<feature type="compositionally biased region" description="Basic residues" evidence="1">
    <location>
        <begin position="180"/>
        <end position="190"/>
    </location>
</feature>
<feature type="compositionally biased region" description="Basic and acidic residues" evidence="1">
    <location>
        <begin position="113"/>
        <end position="129"/>
    </location>
</feature>
<reference evidence="2 3" key="1">
    <citation type="submission" date="2018-08" db="EMBL/GenBank/DDBJ databases">
        <title>Aphanomyces genome sequencing and annotation.</title>
        <authorList>
            <person name="Minardi D."/>
            <person name="Oidtmann B."/>
            <person name="Van Der Giezen M."/>
            <person name="Studholme D.J."/>
        </authorList>
    </citation>
    <scope>NUCLEOTIDE SEQUENCE [LARGE SCALE GENOMIC DNA]</scope>
    <source>
        <strain evidence="2 3">197901</strain>
    </source>
</reference>
<sequence>MGNQLCGCCRPGPALDEDLNGLLSPRKEYVPPTTCTVQRTVLRVSHPASPRQPDGNVKHHREGTNSTHRNKIEEPRDEEVTSSSSTEVVPSAGEDRVHSPKQQHKQIHNRHHYAADKEEKDGAGHEHVHHERHHRIRSHHDSEGGGGSGRSLDSSNSSLLDSPTPSTDGDGWTTAMSPSSKKKSKRKAKYGRANYRADSTKRNVD</sequence>